<evidence type="ECO:0000313" key="2">
    <source>
        <dbReference type="Proteomes" id="UP000655588"/>
    </source>
</evidence>
<protein>
    <submittedName>
        <fullName evidence="1">Uncharacterized protein</fullName>
    </submittedName>
</protein>
<dbReference type="EMBL" id="WNWW01000493">
    <property type="protein sequence ID" value="KAF3424130.1"/>
    <property type="molecule type" value="Genomic_DNA"/>
</dbReference>
<comment type="caution">
    <text evidence="1">The sequence shown here is derived from an EMBL/GenBank/DDBJ whole genome shotgun (WGS) entry which is preliminary data.</text>
</comment>
<reference evidence="1" key="1">
    <citation type="submission" date="2019-11" db="EMBL/GenBank/DDBJ databases">
        <title>The nuclear and mitochondrial genomes of Frieseomelitta varia - a highly eusocial stingless bee (Meliponini) with a permanently sterile worker caste.</title>
        <authorList>
            <person name="Freitas F.C.P."/>
            <person name="Lourenco A.P."/>
            <person name="Nunes F.M.F."/>
            <person name="Paschoal A.R."/>
            <person name="Abreu F.C.P."/>
            <person name="Barbin F.O."/>
            <person name="Bataglia L."/>
            <person name="Cardoso-Junior C.A.M."/>
            <person name="Cervoni M.S."/>
            <person name="Silva S.R."/>
            <person name="Dalarmi F."/>
            <person name="Del Lama M.A."/>
            <person name="Depintor T.S."/>
            <person name="Ferreira K.M."/>
            <person name="Goria P.S."/>
            <person name="Jaskot M.C."/>
            <person name="Lago D.C."/>
            <person name="Luna-Lucena D."/>
            <person name="Moda L.M."/>
            <person name="Nascimento L."/>
            <person name="Pedrino M."/>
            <person name="Rabico F.O."/>
            <person name="Sanches F.C."/>
            <person name="Santos D.E."/>
            <person name="Santos C.G."/>
            <person name="Vieira J."/>
            <person name="Lopes T.F."/>
            <person name="Barchuk A.R."/>
            <person name="Hartfelder K."/>
            <person name="Simoes Z.L.P."/>
            <person name="Bitondi M.M.G."/>
            <person name="Pinheiro D.G."/>
        </authorList>
    </citation>
    <scope>NUCLEOTIDE SEQUENCE</scope>
    <source>
        <strain evidence="1">USP_RPSP 00005682</strain>
        <tissue evidence="1">Whole individual</tissue>
    </source>
</reference>
<proteinExistence type="predicted"/>
<accession>A0A833S3P8</accession>
<gene>
    <name evidence="1" type="ORF">E2986_14120</name>
</gene>
<keyword evidence="2" id="KW-1185">Reference proteome</keyword>
<name>A0A833S3P8_9HYME</name>
<dbReference type="Proteomes" id="UP000655588">
    <property type="component" value="Unassembled WGS sequence"/>
</dbReference>
<evidence type="ECO:0000313" key="1">
    <source>
        <dbReference type="EMBL" id="KAF3424130.1"/>
    </source>
</evidence>
<dbReference type="AlphaFoldDB" id="A0A833S3P8"/>
<sequence>MMIHNNFHNHSRVIIYQIPYHSCSKYTSCSLNKHSGSRIAATIHVVTNEQTKKPMSIYESNNDFQRMTEENIEFIAELSRPVIQENKGQCHLEICITSMIYDLMDARKRGEEVSASLKFNDTRYNQSDQFHRVELSRRRFSMLLGQSKPSIGNQLNDAPKLSKQKFESRQFSRIKMSRLILMLKDQ</sequence>
<organism evidence="1 2">
    <name type="scientific">Frieseomelitta varia</name>
    <dbReference type="NCBI Taxonomy" id="561572"/>
    <lineage>
        <taxon>Eukaryota</taxon>
        <taxon>Metazoa</taxon>
        <taxon>Ecdysozoa</taxon>
        <taxon>Arthropoda</taxon>
        <taxon>Hexapoda</taxon>
        <taxon>Insecta</taxon>
        <taxon>Pterygota</taxon>
        <taxon>Neoptera</taxon>
        <taxon>Endopterygota</taxon>
        <taxon>Hymenoptera</taxon>
        <taxon>Apocrita</taxon>
        <taxon>Aculeata</taxon>
        <taxon>Apoidea</taxon>
        <taxon>Anthophila</taxon>
        <taxon>Apidae</taxon>
        <taxon>Frieseomelitta</taxon>
    </lineage>
</organism>